<keyword evidence="2" id="KW-1185">Reference proteome</keyword>
<gene>
    <name evidence="1" type="ORF">ALC60_13377</name>
</gene>
<name>A0A151WIE0_9HYME</name>
<reference evidence="1 2" key="1">
    <citation type="submission" date="2015-09" db="EMBL/GenBank/DDBJ databases">
        <title>Trachymyrmex zeteki WGS genome.</title>
        <authorList>
            <person name="Nygaard S."/>
            <person name="Hu H."/>
            <person name="Boomsma J."/>
            <person name="Zhang G."/>
        </authorList>
    </citation>
    <scope>NUCLEOTIDE SEQUENCE [LARGE SCALE GENOMIC DNA]</scope>
    <source>
        <strain evidence="1">Tzet28-1</strain>
        <tissue evidence="1">Whole body</tissue>
    </source>
</reference>
<dbReference type="EMBL" id="KQ983089">
    <property type="protein sequence ID" value="KYQ47621.1"/>
    <property type="molecule type" value="Genomic_DNA"/>
</dbReference>
<dbReference type="Proteomes" id="UP000075809">
    <property type="component" value="Unassembled WGS sequence"/>
</dbReference>
<evidence type="ECO:0000313" key="1">
    <source>
        <dbReference type="EMBL" id="KYQ47621.1"/>
    </source>
</evidence>
<evidence type="ECO:0000313" key="2">
    <source>
        <dbReference type="Proteomes" id="UP000075809"/>
    </source>
</evidence>
<protein>
    <submittedName>
        <fullName evidence="1">Uncharacterized protein</fullName>
    </submittedName>
</protein>
<accession>A0A151WIE0</accession>
<organism evidence="1 2">
    <name type="scientific">Mycetomoellerius zeteki</name>
    <dbReference type="NCBI Taxonomy" id="64791"/>
    <lineage>
        <taxon>Eukaryota</taxon>
        <taxon>Metazoa</taxon>
        <taxon>Ecdysozoa</taxon>
        <taxon>Arthropoda</taxon>
        <taxon>Hexapoda</taxon>
        <taxon>Insecta</taxon>
        <taxon>Pterygota</taxon>
        <taxon>Neoptera</taxon>
        <taxon>Endopterygota</taxon>
        <taxon>Hymenoptera</taxon>
        <taxon>Apocrita</taxon>
        <taxon>Aculeata</taxon>
        <taxon>Formicoidea</taxon>
        <taxon>Formicidae</taxon>
        <taxon>Myrmicinae</taxon>
        <taxon>Mycetomoellerius</taxon>
    </lineage>
</organism>
<proteinExistence type="predicted"/>
<dbReference type="AlphaFoldDB" id="A0A151WIE0"/>
<sequence length="209" mass="24790">DLAYIRLRQRWPYCLRNSQEEAGAINLIKKPQATLLYRLVYSILKSILSCTMGRTRIVPTYGSVTQLSAITRDIRDRPREIEMGKPSHTEQLTSWITNVRQKKLKCHRSPKRDFRMEAVLTHTLHKAEYELRAKQLSRIARWRRLRKHLLKDVEYGSCGLYNTTERVFERCHHPDSRNMNFWRDDLCEDLSSIVNFLQQLSTIKSSVQR</sequence>
<feature type="non-terminal residue" evidence="1">
    <location>
        <position position="1"/>
    </location>
</feature>